<keyword evidence="1" id="KW-0812">Transmembrane</keyword>
<feature type="transmembrane region" description="Helical" evidence="1">
    <location>
        <begin position="6"/>
        <end position="27"/>
    </location>
</feature>
<organism evidence="2 3">
    <name type="scientific">Leptidea sinapis</name>
    <dbReference type="NCBI Taxonomy" id="189913"/>
    <lineage>
        <taxon>Eukaryota</taxon>
        <taxon>Metazoa</taxon>
        <taxon>Ecdysozoa</taxon>
        <taxon>Arthropoda</taxon>
        <taxon>Hexapoda</taxon>
        <taxon>Insecta</taxon>
        <taxon>Pterygota</taxon>
        <taxon>Neoptera</taxon>
        <taxon>Endopterygota</taxon>
        <taxon>Lepidoptera</taxon>
        <taxon>Glossata</taxon>
        <taxon>Ditrysia</taxon>
        <taxon>Papilionoidea</taxon>
        <taxon>Pieridae</taxon>
        <taxon>Dismorphiinae</taxon>
        <taxon>Leptidea</taxon>
    </lineage>
</organism>
<dbReference type="Proteomes" id="UP000324832">
    <property type="component" value="Unassembled WGS sequence"/>
</dbReference>
<keyword evidence="3" id="KW-1185">Reference proteome</keyword>
<evidence type="ECO:0000313" key="2">
    <source>
        <dbReference type="EMBL" id="VVC99147.1"/>
    </source>
</evidence>
<evidence type="ECO:0000313" key="3">
    <source>
        <dbReference type="Proteomes" id="UP000324832"/>
    </source>
</evidence>
<accession>A0A5E4QLN2</accession>
<sequence length="60" mass="7350">MSPFYWCQFLIISLCVHSFSFILYFIYFTDFLLKQQIPSKYYDFIIKMQTTTGENLRRVC</sequence>
<dbReference type="AlphaFoldDB" id="A0A5E4QLN2"/>
<reference evidence="2 3" key="1">
    <citation type="submission" date="2017-07" db="EMBL/GenBank/DDBJ databases">
        <authorList>
            <person name="Talla V."/>
            <person name="Backstrom N."/>
        </authorList>
    </citation>
    <scope>NUCLEOTIDE SEQUENCE [LARGE SCALE GENOMIC DNA]</scope>
</reference>
<keyword evidence="1" id="KW-1133">Transmembrane helix</keyword>
<proteinExistence type="predicted"/>
<protein>
    <submittedName>
        <fullName evidence="2">Uncharacterized protein</fullName>
    </submittedName>
</protein>
<dbReference type="EMBL" id="FZQP02004000">
    <property type="protein sequence ID" value="VVC99147.1"/>
    <property type="molecule type" value="Genomic_DNA"/>
</dbReference>
<keyword evidence="1" id="KW-0472">Membrane</keyword>
<evidence type="ECO:0000256" key="1">
    <source>
        <dbReference type="SAM" id="Phobius"/>
    </source>
</evidence>
<name>A0A5E4QLN2_9NEOP</name>
<gene>
    <name evidence="2" type="ORF">LSINAPIS_LOCUS10081</name>
</gene>